<gene>
    <name evidence="2" type="ORF">EMEDMD4_580011</name>
</gene>
<sequence>MLTQAGFNDKDFMYSYLAVFWFMNFTLNWNRHVSACGGPPVDPGEHDVEKSQIRSATVCNAAGPLR</sequence>
<evidence type="ECO:0000256" key="1">
    <source>
        <dbReference type="SAM" id="Phobius"/>
    </source>
</evidence>
<evidence type="ECO:0000313" key="2">
    <source>
        <dbReference type="EMBL" id="VTZ64377.1"/>
    </source>
</evidence>
<proteinExistence type="predicted"/>
<evidence type="ECO:0000313" key="3">
    <source>
        <dbReference type="Proteomes" id="UP000507954"/>
    </source>
</evidence>
<protein>
    <submittedName>
        <fullName evidence="2">Uncharacterized protein</fullName>
    </submittedName>
</protein>
<dbReference type="AlphaFoldDB" id="A0A508X4D0"/>
<dbReference type="Proteomes" id="UP000507954">
    <property type="component" value="Unassembled WGS sequence"/>
</dbReference>
<keyword evidence="1" id="KW-0472">Membrane</keyword>
<feature type="transmembrane region" description="Helical" evidence="1">
    <location>
        <begin position="12"/>
        <end position="29"/>
    </location>
</feature>
<keyword evidence="1" id="KW-1133">Transmembrane helix</keyword>
<reference evidence="2 3" key="1">
    <citation type="submission" date="2019-06" db="EMBL/GenBank/DDBJ databases">
        <authorList>
            <person name="Le Quere A."/>
            <person name="Colella S."/>
        </authorList>
    </citation>
    <scope>NUCLEOTIDE SEQUENCE [LARGE SCALE GENOMIC DNA]</scope>
    <source>
        <strain evidence="2">EmedicaeMD41</strain>
    </source>
</reference>
<name>A0A508X4D0_9HYPH</name>
<accession>A0A508X4D0</accession>
<organism evidence="2 3">
    <name type="scientific">Sinorhizobium medicae</name>
    <dbReference type="NCBI Taxonomy" id="110321"/>
    <lineage>
        <taxon>Bacteria</taxon>
        <taxon>Pseudomonadati</taxon>
        <taxon>Pseudomonadota</taxon>
        <taxon>Alphaproteobacteria</taxon>
        <taxon>Hyphomicrobiales</taxon>
        <taxon>Rhizobiaceae</taxon>
        <taxon>Sinorhizobium/Ensifer group</taxon>
        <taxon>Sinorhizobium</taxon>
    </lineage>
</organism>
<keyword evidence="1" id="KW-0812">Transmembrane</keyword>
<dbReference type="EMBL" id="CABFNB010000126">
    <property type="protein sequence ID" value="VTZ64377.1"/>
    <property type="molecule type" value="Genomic_DNA"/>
</dbReference>